<evidence type="ECO:0000313" key="1">
    <source>
        <dbReference type="EMBL" id="VDL87213.1"/>
    </source>
</evidence>
<gene>
    <name evidence="1" type="ORF">NBR_LOCUS22396</name>
</gene>
<reference evidence="1 2" key="2">
    <citation type="submission" date="2018-11" db="EMBL/GenBank/DDBJ databases">
        <authorList>
            <consortium name="Pathogen Informatics"/>
        </authorList>
    </citation>
    <scope>NUCLEOTIDE SEQUENCE [LARGE SCALE GENOMIC DNA]</scope>
</reference>
<dbReference type="STRING" id="27835.A0A0N4YYS3"/>
<dbReference type="EMBL" id="UYSL01027963">
    <property type="protein sequence ID" value="VDL87213.1"/>
    <property type="molecule type" value="Genomic_DNA"/>
</dbReference>
<dbReference type="PANTHER" id="PTHR11005">
    <property type="entry name" value="LYSOSOMAL ACID LIPASE-RELATED"/>
    <property type="match status" value="1"/>
</dbReference>
<dbReference type="Proteomes" id="UP000271162">
    <property type="component" value="Unassembled WGS sequence"/>
</dbReference>
<evidence type="ECO:0000313" key="3">
    <source>
        <dbReference type="WBParaSite" id="NBR_0002239501-mRNA-1"/>
    </source>
</evidence>
<dbReference type="Gene3D" id="3.40.50.1820">
    <property type="entry name" value="alpha/beta hydrolase"/>
    <property type="match status" value="1"/>
</dbReference>
<proteinExistence type="predicted"/>
<evidence type="ECO:0000313" key="2">
    <source>
        <dbReference type="Proteomes" id="UP000271162"/>
    </source>
</evidence>
<accession>A0A0N4YYS3</accession>
<sequence length="154" mass="17602">MDFAEFLLNRIPNTPLALPKIIQKFISYFCSLSMAKGVCSLDVGFIDGSEELLNRAVKSQKFEKFDYGAKGNVLEYGQIRVPTYLFWSKDDILADTQDIRDTILASMNATVQGSFQLPHYSHIDFIFAANATDDIYRPIIAEIRKNLRLRNNRI</sequence>
<dbReference type="AlphaFoldDB" id="A0A0N4YYS3"/>
<dbReference type="SUPFAM" id="SSF53474">
    <property type="entry name" value="alpha/beta-Hydrolases"/>
    <property type="match status" value="1"/>
</dbReference>
<dbReference type="InterPro" id="IPR029058">
    <property type="entry name" value="AB_hydrolase_fold"/>
</dbReference>
<name>A0A0N4YYS3_NIPBR</name>
<dbReference type="WBParaSite" id="NBR_0002239501-mRNA-1">
    <property type="protein sequence ID" value="NBR_0002239501-mRNA-1"/>
    <property type="gene ID" value="NBR_0002239501"/>
</dbReference>
<keyword evidence="2" id="KW-1185">Reference proteome</keyword>
<protein>
    <submittedName>
        <fullName evidence="3">Lipase (inferred by orthology to a C. elegans protein)</fullName>
    </submittedName>
</protein>
<organism evidence="3">
    <name type="scientific">Nippostrongylus brasiliensis</name>
    <name type="common">Rat hookworm</name>
    <dbReference type="NCBI Taxonomy" id="27835"/>
    <lineage>
        <taxon>Eukaryota</taxon>
        <taxon>Metazoa</taxon>
        <taxon>Ecdysozoa</taxon>
        <taxon>Nematoda</taxon>
        <taxon>Chromadorea</taxon>
        <taxon>Rhabditida</taxon>
        <taxon>Rhabditina</taxon>
        <taxon>Rhabditomorpha</taxon>
        <taxon>Strongyloidea</taxon>
        <taxon>Heligmosomidae</taxon>
        <taxon>Nippostrongylus</taxon>
    </lineage>
</organism>
<reference evidence="3" key="1">
    <citation type="submission" date="2017-02" db="UniProtKB">
        <authorList>
            <consortium name="WormBaseParasite"/>
        </authorList>
    </citation>
    <scope>IDENTIFICATION</scope>
</reference>